<accession>A0A813EF80</accession>
<sequence>AQLCFRLELSMSAPGPLEFFSPCWGAGFTYETCCDLRLGPRGNSSCWDQQADFEACCLRGAEVGPVHNDLLNCGGKSCRWASPQACWNQTQPAYLASETRAFSERCVELCCGGLSGILSRAALRAISQAKSHHKVSPRSRQEFRTMHPDKVKKLETTRRCHLHTVSALFCEYENLCMARAETSWAVVFLRSSGHGMDAWTPLQILSSELAFNEGRILSVLTEPAAFSSIVAGGALSVVLPSGFWWPTLAAEGRRPVEQAIVGWSQHASDLLAPSRLRHTDRSAPANVEWLGYAADNPDDTSGNRQKTGVEDDARYQFPLQAETEETALVLGLDPAVAPQNIFHFAQLVLPVWAARVRQTWRGGSGAGSGLLGAPPGFSLVVLADPTNSSHLPWQRGLLQLIAGSPRFLQILDASAQLRGPGPAVRCFRHAILPGNGMKDRAVPSTGRADHAALLVQAARLIPGLRVGPGGSAGGRNIAVVLRSGGSPEVGGSFENSRMAPGRSRRLLNQPEFLAGMRGTIRALTGREPCTAGGGGGAPCIREHTHLVTDFAQQVRLFSGCSLLVGVNGAGLTNMLFMSPESVVLILQPKPIRDYYMSMAYGCGFLGIPFFVDCVVDPRARQMGGMQAAGSADPPFVRASARTCRENTPCLTAVNNYCDVHLDVPAFLEVFAVAFSHAFYGRLAQLELPATALGGAPSWQWKRTTTTTTATTNS</sequence>
<dbReference type="InterPro" id="IPR007657">
    <property type="entry name" value="Glycosyltransferase_61"/>
</dbReference>
<reference evidence="5" key="1">
    <citation type="submission" date="2021-02" db="EMBL/GenBank/DDBJ databases">
        <authorList>
            <person name="Dougan E. K."/>
            <person name="Rhodes N."/>
            <person name="Thang M."/>
            <person name="Chan C."/>
        </authorList>
    </citation>
    <scope>NUCLEOTIDE SEQUENCE</scope>
</reference>
<evidence type="ECO:0000313" key="6">
    <source>
        <dbReference type="Proteomes" id="UP000654075"/>
    </source>
</evidence>
<name>A0A813EF80_POLGL</name>
<keyword evidence="3" id="KW-0325">Glycoprotein</keyword>
<keyword evidence="2" id="KW-0808">Transferase</keyword>
<dbReference type="AlphaFoldDB" id="A0A813EF80"/>
<feature type="non-terminal residue" evidence="5">
    <location>
        <position position="1"/>
    </location>
</feature>
<dbReference type="PANTHER" id="PTHR20961">
    <property type="entry name" value="GLYCOSYLTRANSFERASE"/>
    <property type="match status" value="1"/>
</dbReference>
<feature type="domain" description="Glycosyltransferase 61 catalytic" evidence="4">
    <location>
        <begin position="497"/>
        <end position="584"/>
    </location>
</feature>
<dbReference type="Pfam" id="PF04577">
    <property type="entry name" value="Glyco_transf_61"/>
    <property type="match status" value="1"/>
</dbReference>
<dbReference type="GO" id="GO:0016757">
    <property type="term" value="F:glycosyltransferase activity"/>
    <property type="evidence" value="ECO:0007669"/>
    <property type="project" value="UniProtKB-KW"/>
</dbReference>
<keyword evidence="6" id="KW-1185">Reference proteome</keyword>
<protein>
    <recommendedName>
        <fullName evidence="4">Glycosyltransferase 61 catalytic domain-containing protein</fullName>
    </recommendedName>
</protein>
<keyword evidence="1" id="KW-0328">Glycosyltransferase</keyword>
<evidence type="ECO:0000256" key="3">
    <source>
        <dbReference type="ARBA" id="ARBA00023180"/>
    </source>
</evidence>
<dbReference type="OrthoDB" id="529273at2759"/>
<gene>
    <name evidence="5" type="ORF">PGLA1383_LOCUS19098</name>
</gene>
<dbReference type="Proteomes" id="UP000654075">
    <property type="component" value="Unassembled WGS sequence"/>
</dbReference>
<proteinExistence type="predicted"/>
<organism evidence="5 6">
    <name type="scientific">Polarella glacialis</name>
    <name type="common">Dinoflagellate</name>
    <dbReference type="NCBI Taxonomy" id="89957"/>
    <lineage>
        <taxon>Eukaryota</taxon>
        <taxon>Sar</taxon>
        <taxon>Alveolata</taxon>
        <taxon>Dinophyceae</taxon>
        <taxon>Suessiales</taxon>
        <taxon>Suessiaceae</taxon>
        <taxon>Polarella</taxon>
    </lineage>
</organism>
<evidence type="ECO:0000259" key="4">
    <source>
        <dbReference type="Pfam" id="PF04577"/>
    </source>
</evidence>
<evidence type="ECO:0000256" key="1">
    <source>
        <dbReference type="ARBA" id="ARBA00022676"/>
    </source>
</evidence>
<evidence type="ECO:0000313" key="5">
    <source>
        <dbReference type="EMBL" id="CAE8600793.1"/>
    </source>
</evidence>
<comment type="caution">
    <text evidence="5">The sequence shown here is derived from an EMBL/GenBank/DDBJ whole genome shotgun (WGS) entry which is preliminary data.</text>
</comment>
<evidence type="ECO:0000256" key="2">
    <source>
        <dbReference type="ARBA" id="ARBA00022679"/>
    </source>
</evidence>
<dbReference type="InterPro" id="IPR049625">
    <property type="entry name" value="Glyco_transf_61_cat"/>
</dbReference>
<dbReference type="EMBL" id="CAJNNV010012454">
    <property type="protein sequence ID" value="CAE8600793.1"/>
    <property type="molecule type" value="Genomic_DNA"/>
</dbReference>